<protein>
    <recommendedName>
        <fullName evidence="3">methylated-DNA--[protein]-cysteine S-methyltransferase</fullName>
        <ecNumber evidence="3">2.1.1.63</ecNumber>
    </recommendedName>
</protein>
<comment type="catalytic activity">
    <reaction evidence="8">
        <text>a 6-O-methyl-2'-deoxyguanosine in DNA + L-cysteinyl-[protein] = S-methyl-L-cysteinyl-[protein] + a 2'-deoxyguanosine in DNA</text>
        <dbReference type="Rhea" id="RHEA:24000"/>
        <dbReference type="Rhea" id="RHEA-COMP:10131"/>
        <dbReference type="Rhea" id="RHEA-COMP:10132"/>
        <dbReference type="Rhea" id="RHEA-COMP:11367"/>
        <dbReference type="Rhea" id="RHEA-COMP:11368"/>
        <dbReference type="ChEBI" id="CHEBI:29950"/>
        <dbReference type="ChEBI" id="CHEBI:82612"/>
        <dbReference type="ChEBI" id="CHEBI:85445"/>
        <dbReference type="ChEBI" id="CHEBI:85448"/>
        <dbReference type="EC" id="2.1.1.63"/>
    </reaction>
</comment>
<dbReference type="SUPFAM" id="SSF53155">
    <property type="entry name" value="Methylated DNA-protein cysteine methyltransferase domain"/>
    <property type="match status" value="1"/>
</dbReference>
<evidence type="ECO:0000256" key="4">
    <source>
        <dbReference type="ARBA" id="ARBA00022603"/>
    </source>
</evidence>
<name>A0A968GFF6_9SPIO</name>
<evidence type="ECO:0000256" key="8">
    <source>
        <dbReference type="ARBA" id="ARBA00049348"/>
    </source>
</evidence>
<dbReference type="Pfam" id="PF01035">
    <property type="entry name" value="DNA_binding_1"/>
    <property type="match status" value="1"/>
</dbReference>
<dbReference type="Gene3D" id="1.10.10.10">
    <property type="entry name" value="Winged helix-like DNA-binding domain superfamily/Winged helix DNA-binding domain"/>
    <property type="match status" value="1"/>
</dbReference>
<dbReference type="SUPFAM" id="SSF46767">
    <property type="entry name" value="Methylated DNA-protein cysteine methyltransferase, C-terminal domain"/>
    <property type="match status" value="1"/>
</dbReference>
<dbReference type="RefSeq" id="WP_167701085.1">
    <property type="nucleotide sequence ID" value="NZ_CP118176.1"/>
</dbReference>
<sequence>MKSFHPLLFWMMDATLLDKIKEEALMAGYYQSPIGWWKIEAMDQLLTWVGMVDSVSFQEQATALEQEAMKQLHAYFEGTLQHFDLPYSLGSLSPFSHQIFQLLLANAGYGQRVTYGELANMANAPGASRAVGRAMASNPITIIVPCHRVVGRHQIGGYAWSTSKKIWLLEHELRHLSRDA</sequence>
<dbReference type="GO" id="GO:0006281">
    <property type="term" value="P:DNA repair"/>
    <property type="evidence" value="ECO:0007669"/>
    <property type="project" value="UniProtKB-KW"/>
</dbReference>
<dbReference type="InterPro" id="IPR036388">
    <property type="entry name" value="WH-like_DNA-bd_sf"/>
</dbReference>
<keyword evidence="7" id="KW-0234">DNA repair</keyword>
<dbReference type="Gene3D" id="3.30.160.70">
    <property type="entry name" value="Methylated DNA-protein cysteine methyltransferase domain"/>
    <property type="match status" value="1"/>
</dbReference>
<comment type="catalytic activity">
    <reaction evidence="1">
        <text>a 4-O-methyl-thymidine in DNA + L-cysteinyl-[protein] = a thymidine in DNA + S-methyl-L-cysteinyl-[protein]</text>
        <dbReference type="Rhea" id="RHEA:53428"/>
        <dbReference type="Rhea" id="RHEA-COMP:10131"/>
        <dbReference type="Rhea" id="RHEA-COMP:10132"/>
        <dbReference type="Rhea" id="RHEA-COMP:13555"/>
        <dbReference type="Rhea" id="RHEA-COMP:13556"/>
        <dbReference type="ChEBI" id="CHEBI:29950"/>
        <dbReference type="ChEBI" id="CHEBI:82612"/>
        <dbReference type="ChEBI" id="CHEBI:137386"/>
        <dbReference type="ChEBI" id="CHEBI:137387"/>
        <dbReference type="EC" id="2.1.1.63"/>
    </reaction>
</comment>
<evidence type="ECO:0000313" key="10">
    <source>
        <dbReference type="EMBL" id="NIZ41464.1"/>
    </source>
</evidence>
<evidence type="ECO:0000256" key="1">
    <source>
        <dbReference type="ARBA" id="ARBA00001286"/>
    </source>
</evidence>
<comment type="caution">
    <text evidence="10">The sequence shown here is derived from an EMBL/GenBank/DDBJ whole genome shotgun (WGS) entry which is preliminary data.</text>
</comment>
<organism evidence="10 11">
    <name type="scientific">Entomospira entomophila</name>
    <dbReference type="NCBI Taxonomy" id="2719988"/>
    <lineage>
        <taxon>Bacteria</taxon>
        <taxon>Pseudomonadati</taxon>
        <taxon>Spirochaetota</taxon>
        <taxon>Spirochaetia</taxon>
        <taxon>Spirochaetales</taxon>
        <taxon>Spirochaetaceae</taxon>
        <taxon>Entomospira</taxon>
    </lineage>
</organism>
<dbReference type="PROSITE" id="PS00374">
    <property type="entry name" value="MGMT"/>
    <property type="match status" value="1"/>
</dbReference>
<dbReference type="NCBIfam" id="TIGR00589">
    <property type="entry name" value="ogt"/>
    <property type="match status" value="1"/>
</dbReference>
<gene>
    <name evidence="10" type="ORF">HCT14_08080</name>
</gene>
<reference evidence="10 11" key="1">
    <citation type="submission" date="2020-03" db="EMBL/GenBank/DDBJ databases">
        <title>Spirochaetal bacteria isolated from arthropods constitute a novel genus Entomospira genus novum within the order Spirochaetales.</title>
        <authorList>
            <person name="Grana-Miraglia L."/>
            <person name="Sikutova S."/>
            <person name="Fingerle V."/>
            <person name="Sing A."/>
            <person name="Castillo-Ramirez S."/>
            <person name="Margos G."/>
            <person name="Rudolf I."/>
        </authorList>
    </citation>
    <scope>NUCLEOTIDE SEQUENCE [LARGE SCALE GENOMIC DNA]</scope>
    <source>
        <strain evidence="10 11">BR193</strain>
    </source>
</reference>
<dbReference type="EMBL" id="JAATLJ010000003">
    <property type="protein sequence ID" value="NIZ41464.1"/>
    <property type="molecule type" value="Genomic_DNA"/>
</dbReference>
<dbReference type="PANTHER" id="PTHR10815:SF13">
    <property type="entry name" value="METHYLATED-DNA--PROTEIN-CYSTEINE METHYLTRANSFERASE"/>
    <property type="match status" value="1"/>
</dbReference>
<dbReference type="PANTHER" id="PTHR10815">
    <property type="entry name" value="METHYLATED-DNA--PROTEIN-CYSTEINE METHYLTRANSFERASE"/>
    <property type="match status" value="1"/>
</dbReference>
<dbReference type="FunFam" id="1.10.10.10:FF:000214">
    <property type="entry name" value="Methylated-DNA--protein-cysteine methyltransferase"/>
    <property type="match status" value="1"/>
</dbReference>
<dbReference type="CDD" id="cd06445">
    <property type="entry name" value="ATase"/>
    <property type="match status" value="1"/>
</dbReference>
<dbReference type="InterPro" id="IPR036217">
    <property type="entry name" value="MethylDNA_cys_MeTrfase_DNAb"/>
</dbReference>
<evidence type="ECO:0000256" key="2">
    <source>
        <dbReference type="ARBA" id="ARBA00008711"/>
    </source>
</evidence>
<evidence type="ECO:0000259" key="9">
    <source>
        <dbReference type="Pfam" id="PF01035"/>
    </source>
</evidence>
<evidence type="ECO:0000256" key="3">
    <source>
        <dbReference type="ARBA" id="ARBA00011918"/>
    </source>
</evidence>
<accession>A0A968GFF6</accession>
<keyword evidence="4" id="KW-0489">Methyltransferase</keyword>
<evidence type="ECO:0000256" key="7">
    <source>
        <dbReference type="ARBA" id="ARBA00023204"/>
    </source>
</evidence>
<dbReference type="GO" id="GO:0032259">
    <property type="term" value="P:methylation"/>
    <property type="evidence" value="ECO:0007669"/>
    <property type="project" value="UniProtKB-KW"/>
</dbReference>
<dbReference type="AlphaFoldDB" id="A0A968GFF6"/>
<comment type="similarity">
    <text evidence="2">Belongs to the MGMT family.</text>
</comment>
<dbReference type="InterPro" id="IPR036631">
    <property type="entry name" value="MGMT_N_sf"/>
</dbReference>
<dbReference type="InterPro" id="IPR001497">
    <property type="entry name" value="MethylDNA_cys_MeTrfase_AS"/>
</dbReference>
<dbReference type="Proteomes" id="UP000711995">
    <property type="component" value="Unassembled WGS sequence"/>
</dbReference>
<keyword evidence="6" id="KW-0227">DNA damage</keyword>
<dbReference type="InterPro" id="IPR014048">
    <property type="entry name" value="MethylDNA_cys_MeTrfase_DNA-bd"/>
</dbReference>
<feature type="domain" description="Methylated-DNA-[protein]-cysteine S-methyltransferase DNA binding" evidence="9">
    <location>
        <begin position="95"/>
        <end position="172"/>
    </location>
</feature>
<dbReference type="EC" id="2.1.1.63" evidence="3"/>
<dbReference type="GO" id="GO:0003908">
    <property type="term" value="F:methylated-DNA-[protein]-cysteine S-methyltransferase activity"/>
    <property type="evidence" value="ECO:0007669"/>
    <property type="project" value="UniProtKB-EC"/>
</dbReference>
<keyword evidence="5" id="KW-0808">Transferase</keyword>
<evidence type="ECO:0000313" key="11">
    <source>
        <dbReference type="Proteomes" id="UP000711995"/>
    </source>
</evidence>
<keyword evidence="11" id="KW-1185">Reference proteome</keyword>
<evidence type="ECO:0000256" key="6">
    <source>
        <dbReference type="ARBA" id="ARBA00022763"/>
    </source>
</evidence>
<evidence type="ECO:0000256" key="5">
    <source>
        <dbReference type="ARBA" id="ARBA00022679"/>
    </source>
</evidence>
<proteinExistence type="inferred from homology"/>